<name>A0ABY0V7B6_9ACTO</name>
<dbReference type="InterPro" id="IPR000182">
    <property type="entry name" value="GNAT_dom"/>
</dbReference>
<feature type="domain" description="N-acetyltransferase" evidence="1">
    <location>
        <begin position="197"/>
        <end position="348"/>
    </location>
</feature>
<dbReference type="Proteomes" id="UP000198976">
    <property type="component" value="Chromosome I"/>
</dbReference>
<evidence type="ECO:0000259" key="1">
    <source>
        <dbReference type="PROSITE" id="PS51186"/>
    </source>
</evidence>
<reference evidence="2 3" key="1">
    <citation type="submission" date="2016-10" db="EMBL/GenBank/DDBJ databases">
        <authorList>
            <person name="Varghese N."/>
            <person name="Submissions S."/>
        </authorList>
    </citation>
    <scope>NUCLEOTIDE SEQUENCE [LARGE SCALE GENOMIC DNA]</scope>
    <source>
        <strain evidence="2 3">DSM 9169</strain>
    </source>
</reference>
<organism evidence="2 3">
    <name type="scientific">Schaalia radingae</name>
    <dbReference type="NCBI Taxonomy" id="131110"/>
    <lineage>
        <taxon>Bacteria</taxon>
        <taxon>Bacillati</taxon>
        <taxon>Actinomycetota</taxon>
        <taxon>Actinomycetes</taxon>
        <taxon>Actinomycetales</taxon>
        <taxon>Actinomycetaceae</taxon>
        <taxon>Schaalia</taxon>
    </lineage>
</organism>
<accession>A0ABY0V7B6</accession>
<gene>
    <name evidence="2" type="ORF">SAMN04489714_0944</name>
</gene>
<dbReference type="Gene3D" id="3.40.630.30">
    <property type="match status" value="1"/>
</dbReference>
<proteinExistence type="predicted"/>
<dbReference type="SUPFAM" id="SSF55729">
    <property type="entry name" value="Acyl-CoA N-acyltransferases (Nat)"/>
    <property type="match status" value="2"/>
</dbReference>
<dbReference type="InterPro" id="IPR016181">
    <property type="entry name" value="Acyl_CoA_acyltransferase"/>
</dbReference>
<sequence>MVERDSDIVTWRALTPDHAVALADLIACIERVDDPPYRTSLDEIVELLSNMSKWRGVIGELNETGTYVAFSIITTRFVGVPECVCQGGVHPDFRRRGIGRSLIEWQTRTSTEILRVLAERKELPDDEPVGVRAPHIETGMVTPDSDAIGRIVTHVDMGHEELEEHLRELDYHWSNTYFELRADLESVPQMPELNAYLQVAPWDDMWEDPVRRAANRLADQEWGRPPQSMEQWLMGRTAFAPQWSFVALDRSGDRPQVAGFLLASRYEQDWAALGWSEGYIDQMGVLEKWRNAGVVEALIIASMRAQKDDDMDKTGAGLGSANHSGALAVYDGLGFHVVGESRLYALDV</sequence>
<keyword evidence="3" id="KW-1185">Reference proteome</keyword>
<evidence type="ECO:0000313" key="3">
    <source>
        <dbReference type="Proteomes" id="UP000198976"/>
    </source>
</evidence>
<dbReference type="RefSeq" id="WP_058236565.1">
    <property type="nucleotide sequence ID" value="NZ_LT629792.1"/>
</dbReference>
<evidence type="ECO:0000313" key="2">
    <source>
        <dbReference type="EMBL" id="SDT92484.1"/>
    </source>
</evidence>
<dbReference type="EMBL" id="LT629792">
    <property type="protein sequence ID" value="SDT92484.1"/>
    <property type="molecule type" value="Genomic_DNA"/>
</dbReference>
<dbReference type="PROSITE" id="PS51186">
    <property type="entry name" value="GNAT"/>
    <property type="match status" value="1"/>
</dbReference>
<dbReference type="CDD" id="cd04301">
    <property type="entry name" value="NAT_SF"/>
    <property type="match status" value="1"/>
</dbReference>
<protein>
    <recommendedName>
        <fullName evidence="1">N-acetyltransferase domain-containing protein</fullName>
    </recommendedName>
</protein>